<proteinExistence type="predicted"/>
<protein>
    <submittedName>
        <fullName evidence="3">Coiled-coil domain-containing protein 68 isoform X1</fullName>
    </submittedName>
</protein>
<name>A0A1U7RTW4_ALLSI</name>
<organism evidence="2 3">
    <name type="scientific">Alligator sinensis</name>
    <name type="common">Chinese alligator</name>
    <dbReference type="NCBI Taxonomy" id="38654"/>
    <lineage>
        <taxon>Eukaryota</taxon>
        <taxon>Metazoa</taxon>
        <taxon>Chordata</taxon>
        <taxon>Craniata</taxon>
        <taxon>Vertebrata</taxon>
        <taxon>Euteleostomi</taxon>
        <taxon>Archelosauria</taxon>
        <taxon>Archosauria</taxon>
        <taxon>Crocodylia</taxon>
        <taxon>Alligatoridae</taxon>
        <taxon>Alligatorinae</taxon>
        <taxon>Alligator</taxon>
    </lineage>
</organism>
<gene>
    <name evidence="3" type="primary">CCDC68</name>
</gene>
<dbReference type="PANTHER" id="PTHR23171">
    <property type="entry name" value="GDOWN1"/>
    <property type="match status" value="1"/>
</dbReference>
<dbReference type="STRING" id="38654.A0A1U7RTW4"/>
<evidence type="ECO:0000256" key="1">
    <source>
        <dbReference type="SAM" id="Coils"/>
    </source>
</evidence>
<dbReference type="KEGG" id="asn:102381458"/>
<dbReference type="GeneID" id="102381458"/>
<accession>A0A1U7RTW4</accession>
<evidence type="ECO:0000313" key="3">
    <source>
        <dbReference type="RefSeq" id="XP_006018926.1"/>
    </source>
</evidence>
<dbReference type="PANTHER" id="PTHR23171:SF3">
    <property type="entry name" value="COILED-COIL DOMAIN-CONTAINING PROTEIN 68"/>
    <property type="match status" value="1"/>
</dbReference>
<keyword evidence="1" id="KW-0175">Coiled coil</keyword>
<dbReference type="InParanoid" id="A0A1U7RTW4"/>
<dbReference type="eggNOG" id="ENOG502RXID">
    <property type="taxonomic scope" value="Eukaryota"/>
</dbReference>
<dbReference type="GO" id="GO:0035556">
    <property type="term" value="P:intracellular signal transduction"/>
    <property type="evidence" value="ECO:0007669"/>
    <property type="project" value="TreeGrafter"/>
</dbReference>
<feature type="coiled-coil region" evidence="1">
    <location>
        <begin position="140"/>
        <end position="303"/>
    </location>
</feature>
<dbReference type="RefSeq" id="XP_006018926.1">
    <property type="nucleotide sequence ID" value="XM_006018864.2"/>
</dbReference>
<dbReference type="CTD" id="80323"/>
<dbReference type="AlphaFoldDB" id="A0A1U7RTW4"/>
<dbReference type="InterPro" id="IPR051375">
    <property type="entry name" value="Tuftelin_GRINL1A/MYZAP/CCD68"/>
</dbReference>
<sequence length="343" mass="39854">MSVQEKKQIHGRDQEQHNARIMTTTLVLTERITREDRGSDGNYLLYGSSCAQISEETEYVKKVRSTLAKIQNQQPLQASDGTECEKDALSSSYDPIMAKMKETDKQLACISRENEILKIKLEATREAGAESLRHASRRLYENYQRRSEELKKGCEEDKRLMQASNTDREQKLKQNAENVSCLTERLEEKYSRIAETERLVQRMEEEKKILLEKKRSFEEMLLHMISNHEDAKRCVDLQEELFSLQQQIRHLQNLIMFQNQGLRSVIQEIEELNRELKIQDKTIEDLKEKINMLEAQNKLLKYKVEVSSVQSTMKVSKAVSTDSTRIAGLSPYMMVASLQKQNG</sequence>
<dbReference type="OrthoDB" id="9391002at2759"/>
<dbReference type="Proteomes" id="UP000189705">
    <property type="component" value="Unplaced"/>
</dbReference>
<keyword evidence="2" id="KW-1185">Reference proteome</keyword>
<reference evidence="3" key="1">
    <citation type="submission" date="2025-08" db="UniProtKB">
        <authorList>
            <consortium name="RefSeq"/>
        </authorList>
    </citation>
    <scope>IDENTIFICATION</scope>
</reference>
<evidence type="ECO:0000313" key="2">
    <source>
        <dbReference type="Proteomes" id="UP000189705"/>
    </source>
</evidence>